<comment type="caution">
    <text evidence="2">The sequence shown here is derived from an EMBL/GenBank/DDBJ whole genome shotgun (WGS) entry which is preliminary data.</text>
</comment>
<dbReference type="InterPro" id="IPR021139">
    <property type="entry name" value="NYN"/>
</dbReference>
<name>A0ABP7RJC5_9PSEU</name>
<gene>
    <name evidence="2" type="ORF">GCM10022247_18120</name>
</gene>
<protein>
    <recommendedName>
        <fullName evidence="1">NYN domain-containing protein</fullName>
    </recommendedName>
</protein>
<evidence type="ECO:0000259" key="1">
    <source>
        <dbReference type="Pfam" id="PF01936"/>
    </source>
</evidence>
<keyword evidence="3" id="KW-1185">Reference proteome</keyword>
<evidence type="ECO:0000313" key="3">
    <source>
        <dbReference type="Proteomes" id="UP001501747"/>
    </source>
</evidence>
<dbReference type="RefSeq" id="WP_344872592.1">
    <property type="nucleotide sequence ID" value="NZ_BAABAL010000005.1"/>
</dbReference>
<sequence>MGRAVLYVDGMNAYHGIRSKYGREFLWLDWFALARQIRAQDEILAVRYFTTIVAGEPDAARRQETYLAALTAHRPEVQVVRGRYQKKTFKCRSCGDRWTCACDPPVAFRTYEEKLTDVALAVAMVKDAAEGYGDTSVLISTDSDLNPAIVASAEIAPERTIHLACPPGRQPPSRTFPPNVVPFLISRAHLAASLLPDAVSAGARTYERPEKWR</sequence>
<evidence type="ECO:0000313" key="2">
    <source>
        <dbReference type="EMBL" id="GAA3998325.1"/>
    </source>
</evidence>
<organism evidence="2 3">
    <name type="scientific">Allokutzneria multivorans</name>
    <dbReference type="NCBI Taxonomy" id="1142134"/>
    <lineage>
        <taxon>Bacteria</taxon>
        <taxon>Bacillati</taxon>
        <taxon>Actinomycetota</taxon>
        <taxon>Actinomycetes</taxon>
        <taxon>Pseudonocardiales</taxon>
        <taxon>Pseudonocardiaceae</taxon>
        <taxon>Allokutzneria</taxon>
    </lineage>
</organism>
<proteinExistence type="predicted"/>
<dbReference type="EMBL" id="BAABAL010000005">
    <property type="protein sequence ID" value="GAA3998325.1"/>
    <property type="molecule type" value="Genomic_DNA"/>
</dbReference>
<reference evidence="3" key="1">
    <citation type="journal article" date="2019" name="Int. J. Syst. Evol. Microbiol.">
        <title>The Global Catalogue of Microorganisms (GCM) 10K type strain sequencing project: providing services to taxonomists for standard genome sequencing and annotation.</title>
        <authorList>
            <consortium name="The Broad Institute Genomics Platform"/>
            <consortium name="The Broad Institute Genome Sequencing Center for Infectious Disease"/>
            <person name="Wu L."/>
            <person name="Ma J."/>
        </authorList>
    </citation>
    <scope>NUCLEOTIDE SEQUENCE [LARGE SCALE GENOMIC DNA]</scope>
    <source>
        <strain evidence="3">JCM 17342</strain>
    </source>
</reference>
<dbReference type="Proteomes" id="UP001501747">
    <property type="component" value="Unassembled WGS sequence"/>
</dbReference>
<dbReference type="Pfam" id="PF01936">
    <property type="entry name" value="NYN"/>
    <property type="match status" value="1"/>
</dbReference>
<feature type="domain" description="NYN" evidence="1">
    <location>
        <begin position="3"/>
        <end position="149"/>
    </location>
</feature>
<dbReference type="Gene3D" id="3.40.50.1010">
    <property type="entry name" value="5'-nuclease"/>
    <property type="match status" value="1"/>
</dbReference>
<accession>A0ABP7RJC5</accession>